<dbReference type="OrthoDB" id="3462662at2"/>
<protein>
    <submittedName>
        <fullName evidence="1">Uncharacterized protein</fullName>
    </submittedName>
</protein>
<gene>
    <name evidence="1" type="ORF">SAMN06264365_114119</name>
</gene>
<accession>A0A239DUY7</accession>
<keyword evidence="2" id="KW-1185">Reference proteome</keyword>
<evidence type="ECO:0000313" key="2">
    <source>
        <dbReference type="Proteomes" id="UP000198415"/>
    </source>
</evidence>
<dbReference type="AlphaFoldDB" id="A0A239DUY7"/>
<name>A0A239DUY7_9ACTN</name>
<proteinExistence type="predicted"/>
<dbReference type="RefSeq" id="WP_089296642.1">
    <property type="nucleotide sequence ID" value="NZ_BOMU01000070.1"/>
</dbReference>
<dbReference type="Proteomes" id="UP000198415">
    <property type="component" value="Unassembled WGS sequence"/>
</dbReference>
<reference evidence="1 2" key="1">
    <citation type="submission" date="2017-06" db="EMBL/GenBank/DDBJ databases">
        <authorList>
            <person name="Kim H.J."/>
            <person name="Triplett B.A."/>
        </authorList>
    </citation>
    <scope>NUCLEOTIDE SEQUENCE [LARGE SCALE GENOMIC DNA]</scope>
    <source>
        <strain evidence="1 2">DSM 43151</strain>
    </source>
</reference>
<sequence>MFWGKQKAAIAGFHPLHQALVWQRGFSATQPAAGWAALIASLHRHAGLVRRAKWALPPRTLDVLVPLILELCSDLGPKGTLTVAADLRGRDVPGKTGPSRDLPVRPPVRSATETLTVDPWLRVRAELRDGSILELLVVDRTRERRIAKRNPRGKYKAKRKSKSIQIIKVRRRLAKGAQSRVPAAPPPAWIGVFVREGERRSVLATAKLHRLPQSGQEQVDRILTVATEPFRWTPQAGTGQRSES</sequence>
<evidence type="ECO:0000313" key="1">
    <source>
        <dbReference type="EMBL" id="SNS36435.1"/>
    </source>
</evidence>
<dbReference type="EMBL" id="FZNR01000014">
    <property type="protein sequence ID" value="SNS36435.1"/>
    <property type="molecule type" value="Genomic_DNA"/>
</dbReference>
<organism evidence="1 2">
    <name type="scientific">Actinoplanes regularis</name>
    <dbReference type="NCBI Taxonomy" id="52697"/>
    <lineage>
        <taxon>Bacteria</taxon>
        <taxon>Bacillati</taxon>
        <taxon>Actinomycetota</taxon>
        <taxon>Actinomycetes</taxon>
        <taxon>Micromonosporales</taxon>
        <taxon>Micromonosporaceae</taxon>
        <taxon>Actinoplanes</taxon>
    </lineage>
</organism>